<reference evidence="3" key="1">
    <citation type="submission" date="2017-09" db="EMBL/GenBank/DDBJ databases">
        <authorList>
            <person name="Varghese N."/>
            <person name="Submissions S."/>
        </authorList>
    </citation>
    <scope>NUCLEOTIDE SEQUENCE [LARGE SCALE GENOMIC DNA]</scope>
    <source>
        <strain evidence="3">DSM 29961</strain>
    </source>
</reference>
<sequence length="566" mass="63322">MAVFTGQFVPRVSRGVSVSKGLACLGISIPILVWLWTLNRYALDVVHDDDFVLLTFLSRWTYPGQSWLNRAIDLIALHNTHRIVYDRLVTLGIYYGLGRMDVRLLIGLGNVALAGIGWQFWRSYRLMAWPIWYFLPLPFWLFSLQSHENMFWGMAALQNFTVIWLIFEAIHQLNCQRWLGWPLLLGLAATLTSGNGLIVFPVGVVLLARQSGRNRELGVWLIATILVLGLMLGLSPPTEHRYPFVTWLPNVCLVLGGTFTNMVTTSVPMAGGALLAGAFCLAGVSWLIQRGWLANRLNKTTISTEWLMMGLVVLSTALLLAIHRTPAEILRDRYKIYAHLALCVVYFLGLVIAGSRWRGRLAAGVVLVAVVMNINAYLACLPRVITGFQDRQADAANFRYYGTTLAPPYWRHSVDSLLQQAQKQGIYRLPDAFGPPAHWVDRLLSDSLKVTVLQNNEAGNVYIGLNPLFVQMIDQQLPRRLSDDTDRGLYLVVEMPDKRRFILPAPPTGAGVRRWLKGEGVFAPGFIVTVLRSRLGAGRYRLKVLQTTAAGNMLLDSGQTLLVPLT</sequence>
<keyword evidence="1" id="KW-0472">Membrane</keyword>
<feature type="transmembrane region" description="Helical" evidence="1">
    <location>
        <begin position="334"/>
        <end position="355"/>
    </location>
</feature>
<dbReference type="Proteomes" id="UP000219452">
    <property type="component" value="Unassembled WGS sequence"/>
</dbReference>
<evidence type="ECO:0000313" key="3">
    <source>
        <dbReference type="Proteomes" id="UP000219452"/>
    </source>
</evidence>
<feature type="transmembrane region" description="Helical" evidence="1">
    <location>
        <begin position="244"/>
        <end position="263"/>
    </location>
</feature>
<keyword evidence="1" id="KW-0812">Transmembrane</keyword>
<feature type="transmembrane region" description="Helical" evidence="1">
    <location>
        <begin position="219"/>
        <end position="238"/>
    </location>
</feature>
<name>A0A286GLU0_9BACT</name>
<feature type="transmembrane region" description="Helical" evidence="1">
    <location>
        <begin position="183"/>
        <end position="207"/>
    </location>
</feature>
<gene>
    <name evidence="2" type="ORF">SAMN06269250_5331</name>
</gene>
<dbReference type="RefSeq" id="WP_097129955.1">
    <property type="nucleotide sequence ID" value="NZ_OCNH01000005.1"/>
</dbReference>
<feature type="transmembrane region" description="Helical" evidence="1">
    <location>
        <begin position="20"/>
        <end position="38"/>
    </location>
</feature>
<feature type="transmembrane region" description="Helical" evidence="1">
    <location>
        <begin position="127"/>
        <end position="144"/>
    </location>
</feature>
<feature type="transmembrane region" description="Helical" evidence="1">
    <location>
        <begin position="151"/>
        <end position="171"/>
    </location>
</feature>
<dbReference type="EMBL" id="OCNH01000005">
    <property type="protein sequence ID" value="SOD96480.1"/>
    <property type="molecule type" value="Genomic_DNA"/>
</dbReference>
<organism evidence="2 3">
    <name type="scientific">Spirosoma fluviale</name>
    <dbReference type="NCBI Taxonomy" id="1597977"/>
    <lineage>
        <taxon>Bacteria</taxon>
        <taxon>Pseudomonadati</taxon>
        <taxon>Bacteroidota</taxon>
        <taxon>Cytophagia</taxon>
        <taxon>Cytophagales</taxon>
        <taxon>Cytophagaceae</taxon>
        <taxon>Spirosoma</taxon>
    </lineage>
</organism>
<proteinExistence type="predicted"/>
<protein>
    <submittedName>
        <fullName evidence="2">Uncharacterized protein</fullName>
    </submittedName>
</protein>
<feature type="transmembrane region" description="Helical" evidence="1">
    <location>
        <begin position="270"/>
        <end position="288"/>
    </location>
</feature>
<evidence type="ECO:0000313" key="2">
    <source>
        <dbReference type="EMBL" id="SOD96480.1"/>
    </source>
</evidence>
<keyword evidence="3" id="KW-1185">Reference proteome</keyword>
<dbReference type="AlphaFoldDB" id="A0A286GLU0"/>
<keyword evidence="1" id="KW-1133">Transmembrane helix</keyword>
<feature type="transmembrane region" description="Helical" evidence="1">
    <location>
        <begin position="300"/>
        <end position="322"/>
    </location>
</feature>
<evidence type="ECO:0000256" key="1">
    <source>
        <dbReference type="SAM" id="Phobius"/>
    </source>
</evidence>
<accession>A0A286GLU0</accession>
<feature type="transmembrane region" description="Helical" evidence="1">
    <location>
        <begin position="361"/>
        <end position="381"/>
    </location>
</feature>
<feature type="transmembrane region" description="Helical" evidence="1">
    <location>
        <begin position="102"/>
        <end position="121"/>
    </location>
</feature>
<dbReference type="OrthoDB" id="944995at2"/>